<evidence type="ECO:0000313" key="2">
    <source>
        <dbReference type="Proteomes" id="UP000712600"/>
    </source>
</evidence>
<reference evidence="1" key="1">
    <citation type="submission" date="2019-12" db="EMBL/GenBank/DDBJ databases">
        <title>Genome sequencing and annotation of Brassica cretica.</title>
        <authorList>
            <person name="Studholme D.J."/>
            <person name="Sarris P."/>
        </authorList>
    </citation>
    <scope>NUCLEOTIDE SEQUENCE</scope>
    <source>
        <strain evidence="1">PFS-109/04</strain>
        <tissue evidence="1">Leaf</tissue>
    </source>
</reference>
<gene>
    <name evidence="1" type="ORF">F2Q69_00019738</name>
</gene>
<evidence type="ECO:0000313" key="1">
    <source>
        <dbReference type="EMBL" id="KAF3541404.1"/>
    </source>
</evidence>
<dbReference type="EMBL" id="QGKX02001290">
    <property type="protein sequence ID" value="KAF3541404.1"/>
    <property type="molecule type" value="Genomic_DNA"/>
</dbReference>
<dbReference type="Proteomes" id="UP000712600">
    <property type="component" value="Unassembled WGS sequence"/>
</dbReference>
<dbReference type="AlphaFoldDB" id="A0A8S9QT63"/>
<sequence length="661" mass="75822">MSVRIPMFSCSDSMEAILCSSKKEVRVQDECNEYVQQRESIQFPRSRCGVGANKLDKKTKFSHSHDIVKLESMDKNHGHMWLIEDSADESFSFSPSDDIASAEEEARDYAIASVICRTLDANMLTAYHEQLLSLWHIKSDSLGWVLISCCSTFYGTSVVVLKMTAALVFIHAVVSLHVSSSWIMHITGSLKRVAAIQSALQMRLLAILVTRYHCAVFQPSIIWEAWIWILPPPLVDDASRRKTVKTKSKDVQHKEITVLAVIECQNFRARHELVLPRFVVRIFLKVCSDVLCFLSVSVSRVPMSHYHVFVLFIHQRCSVDREKCNFGRLWTLLLIKRCIGFYDQHGCARLVWFFYPRLHSYQWCFAHVLHWSSSSHAGNLHEDSNYKDTTIVCWRDVACVSGESLFGSVSGAERYILYFGVFSFGCPLVDLFHLLNQKVRGFMCVGSFSPIHVSPKGYCWILVIMDKVLCYCDISVDSWDHTFRSILNMIVGGLVFFMEHSIQGVELQLVQVKKSFRMAYHVRRFLIYCGSTLFVIIEGKMFSFVRPPQSSLAFESVYSYIHLWPIISSLHDLSRGVLKSEFDVVHLMNLEFVATGSEHVDVPVVRVQQSPTFQVVLLFMVGLDSPPVCLVDWRFREQVDSMIDEVISWDRFGPSTVKHWF</sequence>
<proteinExistence type="predicted"/>
<name>A0A8S9QT63_BRACR</name>
<accession>A0A8S9QT63</accession>
<comment type="caution">
    <text evidence="1">The sequence shown here is derived from an EMBL/GenBank/DDBJ whole genome shotgun (WGS) entry which is preliminary data.</text>
</comment>
<organism evidence="1 2">
    <name type="scientific">Brassica cretica</name>
    <name type="common">Mustard</name>
    <dbReference type="NCBI Taxonomy" id="69181"/>
    <lineage>
        <taxon>Eukaryota</taxon>
        <taxon>Viridiplantae</taxon>
        <taxon>Streptophyta</taxon>
        <taxon>Embryophyta</taxon>
        <taxon>Tracheophyta</taxon>
        <taxon>Spermatophyta</taxon>
        <taxon>Magnoliopsida</taxon>
        <taxon>eudicotyledons</taxon>
        <taxon>Gunneridae</taxon>
        <taxon>Pentapetalae</taxon>
        <taxon>rosids</taxon>
        <taxon>malvids</taxon>
        <taxon>Brassicales</taxon>
        <taxon>Brassicaceae</taxon>
        <taxon>Brassiceae</taxon>
        <taxon>Brassica</taxon>
    </lineage>
</organism>
<protein>
    <submittedName>
        <fullName evidence="1">Uncharacterized protein</fullName>
    </submittedName>
</protein>